<dbReference type="EMBL" id="CAJNDS010002079">
    <property type="protein sequence ID" value="CAE7310947.1"/>
    <property type="molecule type" value="Genomic_DNA"/>
</dbReference>
<evidence type="ECO:0000313" key="3">
    <source>
        <dbReference type="Proteomes" id="UP000604046"/>
    </source>
</evidence>
<evidence type="ECO:0000313" key="2">
    <source>
        <dbReference type="EMBL" id="CAE7310947.1"/>
    </source>
</evidence>
<reference evidence="2" key="1">
    <citation type="submission" date="2021-02" db="EMBL/GenBank/DDBJ databases">
        <authorList>
            <person name="Dougan E. K."/>
            <person name="Rhodes N."/>
            <person name="Thang M."/>
            <person name="Chan C."/>
        </authorList>
    </citation>
    <scope>NUCLEOTIDE SEQUENCE</scope>
</reference>
<sequence>MAMRATAVVFLSLCLAEAVRPAPKGLLGLEADDTKIEAPSHASFEEAKRDVVGALSSPEAGSFILEDPSALPACGLPNSGHHVLKTSMTFNDSCVWRGEEGLKVTLKAPLTFKGNLFLEGELRVEAAGPPRASCVTVLGTLSLHAARAVFVGCRNKAGHGGAVYVGKDFILSRSHLQIENCTAKKSPAPQLFRAPPSSGGPHCHAEAII</sequence>
<accession>A0A812NL73</accession>
<name>A0A812NL73_9DINO</name>
<keyword evidence="1" id="KW-0732">Signal</keyword>
<comment type="caution">
    <text evidence="2">The sequence shown here is derived from an EMBL/GenBank/DDBJ whole genome shotgun (WGS) entry which is preliminary data.</text>
</comment>
<dbReference type="Proteomes" id="UP000604046">
    <property type="component" value="Unassembled WGS sequence"/>
</dbReference>
<proteinExistence type="predicted"/>
<feature type="chain" id="PRO_5032822936" evidence="1">
    <location>
        <begin position="19"/>
        <end position="209"/>
    </location>
</feature>
<dbReference type="OrthoDB" id="411143at2759"/>
<evidence type="ECO:0000256" key="1">
    <source>
        <dbReference type="SAM" id="SignalP"/>
    </source>
</evidence>
<feature type="signal peptide" evidence="1">
    <location>
        <begin position="1"/>
        <end position="18"/>
    </location>
</feature>
<dbReference type="AlphaFoldDB" id="A0A812NL73"/>
<organism evidence="2 3">
    <name type="scientific">Symbiodinium natans</name>
    <dbReference type="NCBI Taxonomy" id="878477"/>
    <lineage>
        <taxon>Eukaryota</taxon>
        <taxon>Sar</taxon>
        <taxon>Alveolata</taxon>
        <taxon>Dinophyceae</taxon>
        <taxon>Suessiales</taxon>
        <taxon>Symbiodiniaceae</taxon>
        <taxon>Symbiodinium</taxon>
    </lineage>
</organism>
<keyword evidence="3" id="KW-1185">Reference proteome</keyword>
<protein>
    <submittedName>
        <fullName evidence="2">Uncharacterized protein</fullName>
    </submittedName>
</protein>
<gene>
    <name evidence="2" type="ORF">SNAT2548_LOCUS16339</name>
</gene>